<gene>
    <name evidence="1" type="ORF">BILFYP9_04110</name>
</gene>
<evidence type="ECO:0000313" key="1">
    <source>
        <dbReference type="EMBL" id="VYT48103.1"/>
    </source>
</evidence>
<name>A0A6N2X1V2_9BACE</name>
<accession>A0A6N2X1V2</accession>
<organism evidence="1">
    <name type="scientific">Bacteroides intestinalis</name>
    <dbReference type="NCBI Taxonomy" id="329854"/>
    <lineage>
        <taxon>Bacteria</taxon>
        <taxon>Pseudomonadati</taxon>
        <taxon>Bacteroidota</taxon>
        <taxon>Bacteroidia</taxon>
        <taxon>Bacteroidales</taxon>
        <taxon>Bacteroidaceae</taxon>
        <taxon>Bacteroides</taxon>
    </lineage>
</organism>
<dbReference type="EMBL" id="CACRSU010000048">
    <property type="protein sequence ID" value="VYT48103.1"/>
    <property type="molecule type" value="Genomic_DNA"/>
</dbReference>
<proteinExistence type="predicted"/>
<dbReference type="RefSeq" id="WP_044533026.1">
    <property type="nucleotide sequence ID" value="NZ_BAABZC010000001.1"/>
</dbReference>
<protein>
    <submittedName>
        <fullName evidence="1">Uncharacterized protein</fullName>
    </submittedName>
</protein>
<dbReference type="AlphaFoldDB" id="A0A6N2X1V2"/>
<sequence>MDDIHSIFFLLFTPTANAQQTASLVSLELKNEKLSAALKQIEKMGGKNILFAYEETENYHVTASIRKQTQGEAIRTVLKGIPQRMILFTSNDNSVYTPR</sequence>
<reference evidence="1" key="1">
    <citation type="submission" date="2019-11" db="EMBL/GenBank/DDBJ databases">
        <authorList>
            <person name="Feng L."/>
        </authorList>
    </citation>
    <scope>NUCLEOTIDE SEQUENCE</scope>
    <source>
        <strain evidence="1">BintestinalisLFYP9</strain>
    </source>
</reference>